<dbReference type="PANTHER" id="PTHR43454">
    <property type="entry name" value="GLYCERALDEHYDE-3-PHOSPHATE DEHYDROGENASE"/>
    <property type="match status" value="1"/>
</dbReference>
<dbReference type="OrthoDB" id="9803304at2"/>
<dbReference type="Pfam" id="PF02800">
    <property type="entry name" value="Gp_dh_C"/>
    <property type="match status" value="1"/>
</dbReference>
<dbReference type="PANTHER" id="PTHR43454:SF1">
    <property type="entry name" value="GLYCERALDEHYDE 3-PHOSPHATE DEHYDROGENASE NAD(P) BINDING DOMAIN-CONTAINING PROTEIN"/>
    <property type="match status" value="1"/>
</dbReference>
<dbReference type="AlphaFoldDB" id="A0A4R3VT93"/>
<proteinExistence type="predicted"/>
<dbReference type="InterPro" id="IPR020829">
    <property type="entry name" value="GlycerAld_3-P_DH_cat"/>
</dbReference>
<dbReference type="SMART" id="SM00846">
    <property type="entry name" value="Gp_dh_N"/>
    <property type="match status" value="1"/>
</dbReference>
<sequence length="484" mass="54226">MITEQLVQIRNKQQECLTINLLASILWKDRNILTLYHEHSLVEVNNCTLLQLHKSVSNIAALESLRTITGILQELLLLPELPSVIDVGVLKDSFEDAHLITKESLIAKLWYGHLSNTPEQKDIVLFGFGPTACLLAHEMCEDPATRVNLNLRAIVIKEQVGVEQFNKMASLINNISGNTIKRSIVEIDEKYQGLIINGHFVHVIHAKDTGEVNYKSYGIDNALLIDTSWAGSSDKQCLKQHLNCPGIAKVIFAGSCPDIPHIIFGVNHDLIASLDSNIYATASSSINAVAPVINILEDKYGIIKGHIEYISHTSDELQINDERQHSEKGYNLKDFNDITTEVKDSSIMAEIFPCLTGRLTCNAIRVPILRGSIAILVLEMKKKITLEDINEFFKMSTASANKSKVLDICFDNNFDSHYILQGNPGVAVIEGRSTKVSFDGSMLTLYIWYDKDYSYCRQIINLARIIDVKMRSKQKSRGDAFCYN</sequence>
<keyword evidence="3" id="KW-1185">Reference proteome</keyword>
<organism evidence="2 3">
    <name type="scientific">Sphingobacterium alimentarium</name>
    <dbReference type="NCBI Taxonomy" id="797292"/>
    <lineage>
        <taxon>Bacteria</taxon>
        <taxon>Pseudomonadati</taxon>
        <taxon>Bacteroidota</taxon>
        <taxon>Sphingobacteriia</taxon>
        <taxon>Sphingobacteriales</taxon>
        <taxon>Sphingobacteriaceae</taxon>
        <taxon>Sphingobacterium</taxon>
    </lineage>
</organism>
<accession>A0A4R3VT93</accession>
<evidence type="ECO:0000259" key="1">
    <source>
        <dbReference type="SMART" id="SM00846"/>
    </source>
</evidence>
<dbReference type="SUPFAM" id="SSF51735">
    <property type="entry name" value="NAD(P)-binding Rossmann-fold domains"/>
    <property type="match status" value="1"/>
</dbReference>
<reference evidence="2 3" key="1">
    <citation type="submission" date="2019-03" db="EMBL/GenBank/DDBJ databases">
        <title>Genomic Encyclopedia of Type Strains, Phase IV (KMG-IV): sequencing the most valuable type-strain genomes for metagenomic binning, comparative biology and taxonomic classification.</title>
        <authorList>
            <person name="Goeker M."/>
        </authorList>
    </citation>
    <scope>NUCLEOTIDE SEQUENCE [LARGE SCALE GENOMIC DNA]</scope>
    <source>
        <strain evidence="2 3">DSM 22362</strain>
    </source>
</reference>
<dbReference type="GO" id="GO:0051287">
    <property type="term" value="F:NAD binding"/>
    <property type="evidence" value="ECO:0007669"/>
    <property type="project" value="InterPro"/>
</dbReference>
<evidence type="ECO:0000313" key="2">
    <source>
        <dbReference type="EMBL" id="TCV07434.1"/>
    </source>
</evidence>
<dbReference type="GO" id="GO:0016620">
    <property type="term" value="F:oxidoreductase activity, acting on the aldehyde or oxo group of donors, NAD or NADP as acceptor"/>
    <property type="evidence" value="ECO:0007669"/>
    <property type="project" value="InterPro"/>
</dbReference>
<dbReference type="InterPro" id="IPR020828">
    <property type="entry name" value="GlycerAld_3-P_DH_NAD(P)-bd"/>
</dbReference>
<protein>
    <submittedName>
        <fullName evidence="2">Glyceraldehyde 3-phosphate dehydrogenase</fullName>
    </submittedName>
</protein>
<comment type="caution">
    <text evidence="2">The sequence shown here is derived from an EMBL/GenBank/DDBJ whole genome shotgun (WGS) entry which is preliminary data.</text>
</comment>
<dbReference type="Gene3D" id="3.30.360.10">
    <property type="entry name" value="Dihydrodipicolinate Reductase, domain 2"/>
    <property type="match status" value="1"/>
</dbReference>
<name>A0A4R3VT93_9SPHI</name>
<gene>
    <name evidence="2" type="ORF">EDC17_10529</name>
</gene>
<evidence type="ECO:0000313" key="3">
    <source>
        <dbReference type="Proteomes" id="UP000295197"/>
    </source>
</evidence>
<feature type="domain" description="Glyceraldehyde 3-phosphate dehydrogenase NAD(P) binding" evidence="1">
    <location>
        <begin position="145"/>
        <end position="284"/>
    </location>
</feature>
<dbReference type="InterPro" id="IPR036291">
    <property type="entry name" value="NAD(P)-bd_dom_sf"/>
</dbReference>
<dbReference type="Proteomes" id="UP000295197">
    <property type="component" value="Unassembled WGS sequence"/>
</dbReference>
<dbReference type="EMBL" id="SMBZ01000052">
    <property type="protein sequence ID" value="TCV07434.1"/>
    <property type="molecule type" value="Genomic_DNA"/>
</dbReference>
<dbReference type="SUPFAM" id="SSF55347">
    <property type="entry name" value="Glyceraldehyde-3-phosphate dehydrogenase-like, C-terminal domain"/>
    <property type="match status" value="1"/>
</dbReference>
<dbReference type="Gene3D" id="3.40.50.720">
    <property type="entry name" value="NAD(P)-binding Rossmann-like Domain"/>
    <property type="match status" value="1"/>
</dbReference>